<evidence type="ECO:0000313" key="3">
    <source>
        <dbReference type="Proteomes" id="UP001488805"/>
    </source>
</evidence>
<reference evidence="2 3" key="1">
    <citation type="journal article" date="2024" name="Genome Biol. Evol.">
        <title>Chromosome-level genome assembly of the viviparous eelpout Zoarces viviparus.</title>
        <authorList>
            <person name="Fuhrmann N."/>
            <person name="Brasseur M.V."/>
            <person name="Bakowski C.E."/>
            <person name="Podsiadlowski L."/>
            <person name="Prost S."/>
            <person name="Krehenwinkel H."/>
            <person name="Mayer C."/>
        </authorList>
    </citation>
    <scope>NUCLEOTIDE SEQUENCE [LARGE SCALE GENOMIC DNA]</scope>
    <source>
        <strain evidence="2">NO-MEL_2022_Ind0_liver</strain>
    </source>
</reference>
<organism evidence="2 3">
    <name type="scientific">Zoarces viviparus</name>
    <name type="common">Viviparous eelpout</name>
    <name type="synonym">Blennius viviparus</name>
    <dbReference type="NCBI Taxonomy" id="48416"/>
    <lineage>
        <taxon>Eukaryota</taxon>
        <taxon>Metazoa</taxon>
        <taxon>Chordata</taxon>
        <taxon>Craniata</taxon>
        <taxon>Vertebrata</taxon>
        <taxon>Euteleostomi</taxon>
        <taxon>Actinopterygii</taxon>
        <taxon>Neopterygii</taxon>
        <taxon>Teleostei</taxon>
        <taxon>Neoteleostei</taxon>
        <taxon>Acanthomorphata</taxon>
        <taxon>Eupercaria</taxon>
        <taxon>Perciformes</taxon>
        <taxon>Cottioidei</taxon>
        <taxon>Zoarcales</taxon>
        <taxon>Zoarcidae</taxon>
        <taxon>Zoarcinae</taxon>
        <taxon>Zoarces</taxon>
    </lineage>
</organism>
<sequence>MIDSFGVGEGMCASGGNGRARTRVQVCVPLLMSSVFFATDPDVQCARLAGDGHLGEERKEEGERENRNRRKEKRTLERKTFRSVPRSALQAMHTEGLKAEIVIETGGEQRSRKTSRRGDQVRSNADVEAARSRSNQNESTSNTVKAPSSSSPHYDKATS</sequence>
<dbReference type="AlphaFoldDB" id="A0AAW1ES50"/>
<protein>
    <submittedName>
        <fullName evidence="2">Uncharacterized protein</fullName>
    </submittedName>
</protein>
<keyword evidence="3" id="KW-1185">Reference proteome</keyword>
<name>A0AAW1ES50_ZOAVI</name>
<accession>A0AAW1ES50</accession>
<feature type="region of interest" description="Disordered" evidence="1">
    <location>
        <begin position="53"/>
        <end position="159"/>
    </location>
</feature>
<feature type="compositionally biased region" description="Polar residues" evidence="1">
    <location>
        <begin position="132"/>
        <end position="152"/>
    </location>
</feature>
<proteinExistence type="predicted"/>
<dbReference type="Proteomes" id="UP001488805">
    <property type="component" value="Unassembled WGS sequence"/>
</dbReference>
<feature type="compositionally biased region" description="Basic and acidic residues" evidence="1">
    <location>
        <begin position="53"/>
        <end position="66"/>
    </location>
</feature>
<dbReference type="EMBL" id="JBCEZU010000145">
    <property type="protein sequence ID" value="KAK9524790.1"/>
    <property type="molecule type" value="Genomic_DNA"/>
</dbReference>
<feature type="compositionally biased region" description="Basic and acidic residues" evidence="1">
    <location>
        <begin position="107"/>
        <end position="120"/>
    </location>
</feature>
<comment type="caution">
    <text evidence="2">The sequence shown here is derived from an EMBL/GenBank/DDBJ whole genome shotgun (WGS) entry which is preliminary data.</text>
</comment>
<evidence type="ECO:0000256" key="1">
    <source>
        <dbReference type="SAM" id="MobiDB-lite"/>
    </source>
</evidence>
<evidence type="ECO:0000313" key="2">
    <source>
        <dbReference type="EMBL" id="KAK9524790.1"/>
    </source>
</evidence>
<gene>
    <name evidence="2" type="ORF">VZT92_017156</name>
</gene>